<evidence type="ECO:0000256" key="1">
    <source>
        <dbReference type="SAM" id="MobiDB-lite"/>
    </source>
</evidence>
<evidence type="ECO:0000313" key="4">
    <source>
        <dbReference type="Proteomes" id="UP000468388"/>
    </source>
</evidence>
<accession>A0A6N8JJL2</accession>
<proteinExistence type="predicted"/>
<name>A0A6N8JJL2_9BACT</name>
<dbReference type="AlphaFoldDB" id="A0A6N8JJL2"/>
<keyword evidence="2" id="KW-1133">Transmembrane helix</keyword>
<keyword evidence="2" id="KW-0472">Membrane</keyword>
<dbReference type="EMBL" id="WRXO01000017">
    <property type="protein sequence ID" value="MVT45174.1"/>
    <property type="molecule type" value="Genomic_DNA"/>
</dbReference>
<keyword evidence="2" id="KW-0812">Transmembrane</keyword>
<evidence type="ECO:0000313" key="3">
    <source>
        <dbReference type="EMBL" id="MVT45174.1"/>
    </source>
</evidence>
<dbReference type="Proteomes" id="UP000468388">
    <property type="component" value="Unassembled WGS sequence"/>
</dbReference>
<evidence type="ECO:0000256" key="2">
    <source>
        <dbReference type="SAM" id="Phobius"/>
    </source>
</evidence>
<reference evidence="3 4" key="1">
    <citation type="submission" date="2019-12" db="EMBL/GenBank/DDBJ databases">
        <title>The draft genomic sequence of strain Chitinophaga oryziterrae JCM 16595.</title>
        <authorList>
            <person name="Zhang X."/>
        </authorList>
    </citation>
    <scope>NUCLEOTIDE SEQUENCE [LARGE SCALE GENOMIC DNA]</scope>
    <source>
        <strain evidence="3 4">JCM 16595</strain>
    </source>
</reference>
<protein>
    <submittedName>
        <fullName evidence="3">Uncharacterized protein</fullName>
    </submittedName>
</protein>
<feature type="region of interest" description="Disordered" evidence="1">
    <location>
        <begin position="658"/>
        <end position="695"/>
    </location>
</feature>
<dbReference type="OrthoDB" id="9816502at2"/>
<keyword evidence="4" id="KW-1185">Reference proteome</keyword>
<organism evidence="3 4">
    <name type="scientific">Chitinophaga oryziterrae</name>
    <dbReference type="NCBI Taxonomy" id="1031224"/>
    <lineage>
        <taxon>Bacteria</taxon>
        <taxon>Pseudomonadati</taxon>
        <taxon>Bacteroidota</taxon>
        <taxon>Chitinophagia</taxon>
        <taxon>Chitinophagales</taxon>
        <taxon>Chitinophagaceae</taxon>
        <taxon>Chitinophaga</taxon>
    </lineage>
</organism>
<gene>
    <name evidence="3" type="ORF">GO495_31590</name>
</gene>
<feature type="transmembrane region" description="Helical" evidence="2">
    <location>
        <begin position="614"/>
        <end position="646"/>
    </location>
</feature>
<comment type="caution">
    <text evidence="3">The sequence shown here is derived from an EMBL/GenBank/DDBJ whole genome shotgun (WGS) entry which is preliminary data.</text>
</comment>
<dbReference type="RefSeq" id="WP_157303959.1">
    <property type="nucleotide sequence ID" value="NZ_BAAAZB010000027.1"/>
</dbReference>
<sequence length="1104" mass="123357">MSETIATYTFLPWLRQGVANKITAADMDPAVKVRATINVALKIDGDGGAITEAISKDIQLYGPGDIIGIDSRAIVKNEPHNWITNFEPNYLPYIEFYDEDFPWRYTPAAPDTTRDRLRPWIALVIIKEGDFEEGKNIQGKPLSFITVDNAATKFPPAEQLWAWSHVHVSDSLMTEISGLPANKDQILNNFTQKVGSNPDIASSRIMCPIKLEENTAYHAFLIPSFETGRLAGLGKSMNPADIPAPVHATLSAWADYTGKDEPASFPYYHRWYFRTGSVGDFEYLVRLLQPRPVDKKVGRKDMDVQDPGSNLRGIVTPAPGGILKLGGALQVPFDTMTQPDKDEVTKYEEWDQHPAYPVAFQQDLAAFINLADDYSTTAAATANSATSLDPAIQSDCDPLITAPLYGRWHALVNRLLKSGDADNENWVHQLNLDPRFRVAAGYGTKVIQDNQEDYMSAAWKQVGDVLEANRKMRLAQLAKAASWSWYQKQFAPLVQNADDRSLQLLAPVQKRVLDSNMTVYYQVNQSRVTSSVISSPMRKIMRPGGRVMKRLSFTATVTPTNLAQRINDAAVVIAPPKVIPATLPTPQQLADALGPKDVPPLLLSALKTAPWIRIAALLLALLFIILAFFIPILGVLVALLIAFFLLTGKWKKQQDATEALTDQTPSSVDALPTSPDFVLSKPSDQFRPSKGPTDSKEAVQYKSALKDALNMLEVTKQSGQITERPKIDLPAVVDVTFKGINPVLTIPRLIYSSVLIPERIRVLLAEEFTEVWAYPEIDIPMYKPLAKISSELFVPNINFISENTISLLETNQKFIEAYMVGLNHEFSRELFWREYPTDQRGSYFRQFWDVSSFFDGSVTDPVALKERLRDITPIHTWSKHSKLKDHDNREAYGDKEEELVLVIRGELLKKYPNAVIYAHQAKWQLNDDGTINNQVERELVTLTPAQEDNPPRTIVKTPLYEAKVDPDIYFFGFDLTALKARGGTGETNADLNNAGWFFCIKERPGEPRFGLDIDKDTTPNVWNDLSWQDVLPGGAAGSFMQITDATPTITLSPLDVTDNEKTEQRADDNFVSWNKDMNAAEVAYILYQAPVLVAVHASEMLPKP</sequence>